<accession>K1LWY1</accession>
<keyword evidence="2" id="KW-1185">Reference proteome</keyword>
<comment type="caution">
    <text evidence="1">The sequence shown here is derived from an EMBL/GenBank/DDBJ whole genome shotgun (WGS) entry which is preliminary data.</text>
</comment>
<gene>
    <name evidence="1" type="ORF">B879_02701</name>
</gene>
<evidence type="ECO:0000313" key="2">
    <source>
        <dbReference type="Proteomes" id="UP000004478"/>
    </source>
</evidence>
<reference evidence="1 2" key="1">
    <citation type="journal article" date="2012" name="J. Bacteriol.">
        <title>Draft Genome Sequence of Cecembia lonarensis Strain LW9T, Isolated from Lonar Lake, a Haloalkaline Lake in India.</title>
        <authorList>
            <person name="Shivaji S."/>
            <person name="Ara S."/>
            <person name="Singh A."/>
            <person name="Pinnaka A.K."/>
        </authorList>
    </citation>
    <scope>NUCLEOTIDE SEQUENCE [LARGE SCALE GENOMIC DNA]</scope>
    <source>
        <strain evidence="1 2">LW9</strain>
    </source>
</reference>
<organism evidence="1 2">
    <name type="scientific">Cecembia lonarensis (strain CCUG 58316 / KCTC 22772 / LW9)</name>
    <dbReference type="NCBI Taxonomy" id="1225176"/>
    <lineage>
        <taxon>Bacteria</taxon>
        <taxon>Pseudomonadati</taxon>
        <taxon>Bacteroidota</taxon>
        <taxon>Cytophagia</taxon>
        <taxon>Cytophagales</taxon>
        <taxon>Cyclobacteriaceae</taxon>
        <taxon>Cecembia</taxon>
    </lineage>
</organism>
<dbReference type="Proteomes" id="UP000004478">
    <property type="component" value="Unassembled WGS sequence"/>
</dbReference>
<protein>
    <submittedName>
        <fullName evidence="1">Uncharacterized protein</fullName>
    </submittedName>
</protein>
<name>K1LWY1_CECL9</name>
<evidence type="ECO:0000313" key="1">
    <source>
        <dbReference type="EMBL" id="EKB48674.1"/>
    </source>
</evidence>
<dbReference type="AlphaFoldDB" id="K1LWY1"/>
<sequence length="119" mass="13876">MLLLKHFSKFFEYKLSKTLSISINNTMKTVEIIAKENIRDLKFCKKEVLPTTEERKKRGFDLNRAQSLGNLLKNKVYITFETADEKIYRVHTTIWAVGSDFVCLKSDICIPINCILEIE</sequence>
<dbReference type="EMBL" id="AMGM01000045">
    <property type="protein sequence ID" value="EKB48674.1"/>
    <property type="molecule type" value="Genomic_DNA"/>
</dbReference>
<dbReference type="OrthoDB" id="982075at2"/>
<proteinExistence type="predicted"/>